<sequence length="258" mass="28717">MELTASEGIREDLTMHGWKWRKALAWSMTGLLLVTLTGCLYPEDQSPGNNISAREAITAVQTAVDRYRDDSGLLPIQNASEETPLYEKYKVDFGKLKRMGYLSQIPAAAFESGGGYQFLIIDEESDKPQVKLLDLAVFQAVGDVQRKVTAYRAANGKRNPAGDEVYPDFHAIDFARLGIASPEIRSMYSRQTLNWLVDGQGNVYADYGVDVATAVEKTNKEPAASEDLRRALIEASYYVPVRSPAYRWIDGEPRAARP</sequence>
<organism evidence="1 2">
    <name type="scientific">Cohnella boryungensis</name>
    <dbReference type="NCBI Taxonomy" id="768479"/>
    <lineage>
        <taxon>Bacteria</taxon>
        <taxon>Bacillati</taxon>
        <taxon>Bacillota</taxon>
        <taxon>Bacilli</taxon>
        <taxon>Bacillales</taxon>
        <taxon>Paenibacillaceae</taxon>
        <taxon>Cohnella</taxon>
    </lineage>
</organism>
<keyword evidence="2" id="KW-1185">Reference proteome</keyword>
<gene>
    <name evidence="1" type="ORF">ACFO1S_04875</name>
</gene>
<dbReference type="RefSeq" id="WP_204603355.1">
    <property type="nucleotide sequence ID" value="NZ_JBHSED010000005.1"/>
</dbReference>
<protein>
    <recommendedName>
        <fullName evidence="3">DUF3939 domain-containing protein</fullName>
    </recommendedName>
</protein>
<proteinExistence type="predicted"/>
<dbReference type="Proteomes" id="UP001595755">
    <property type="component" value="Unassembled WGS sequence"/>
</dbReference>
<evidence type="ECO:0000313" key="1">
    <source>
        <dbReference type="EMBL" id="MFC4302776.1"/>
    </source>
</evidence>
<evidence type="ECO:0008006" key="3">
    <source>
        <dbReference type="Google" id="ProtNLM"/>
    </source>
</evidence>
<evidence type="ECO:0000313" key="2">
    <source>
        <dbReference type="Proteomes" id="UP001595755"/>
    </source>
</evidence>
<name>A0ABV8S5E3_9BACL</name>
<reference evidence="2" key="1">
    <citation type="journal article" date="2019" name="Int. J. Syst. Evol. Microbiol.">
        <title>The Global Catalogue of Microorganisms (GCM) 10K type strain sequencing project: providing services to taxonomists for standard genome sequencing and annotation.</title>
        <authorList>
            <consortium name="The Broad Institute Genomics Platform"/>
            <consortium name="The Broad Institute Genome Sequencing Center for Infectious Disease"/>
            <person name="Wu L."/>
            <person name="Ma J."/>
        </authorList>
    </citation>
    <scope>NUCLEOTIDE SEQUENCE [LARGE SCALE GENOMIC DNA]</scope>
    <source>
        <strain evidence="2">CGMCC 4.1641</strain>
    </source>
</reference>
<comment type="caution">
    <text evidence="1">The sequence shown here is derived from an EMBL/GenBank/DDBJ whole genome shotgun (WGS) entry which is preliminary data.</text>
</comment>
<accession>A0ABV8S5E3</accession>
<dbReference type="EMBL" id="JBHSED010000005">
    <property type="protein sequence ID" value="MFC4302776.1"/>
    <property type="molecule type" value="Genomic_DNA"/>
</dbReference>